<keyword evidence="7 9" id="KW-0472">Membrane</keyword>
<keyword evidence="5 9" id="KW-0812">Transmembrane</keyword>
<evidence type="ECO:0000313" key="11">
    <source>
        <dbReference type="Proteomes" id="UP001373159"/>
    </source>
</evidence>
<evidence type="ECO:0000256" key="3">
    <source>
        <dbReference type="ARBA" id="ARBA00022448"/>
    </source>
</evidence>
<dbReference type="Proteomes" id="UP001373159">
    <property type="component" value="Unassembled WGS sequence"/>
</dbReference>
<accession>A0ABU8ZNF2</accession>
<dbReference type="RefSeq" id="WP_340468794.1">
    <property type="nucleotide sequence ID" value="NZ_JBANBB010000001.1"/>
</dbReference>
<gene>
    <name evidence="10" type="ORF">V8P97_02165</name>
</gene>
<sequence>MTKQDKQQFDLATVFPPRGDPRRPPEWFGRALLYVAIAFFLGWFAYTAWGQVEFLVLDVVIAVFVALAMEPLVVTLVKHGWKRGAAAGVTLVGLIVIVIVLMGMFGNMFVSQVIGMVKGIPALYDELAGFIQSHTQWRLPAMKDLGSEIIKNIQTSWVTNFAGQAFTTTVGLVGSFVNIMTILLVIYYISAAGPKLRRSVCKWMGPNSQRRFVFVWTIAQDQISSFLFSRTILALISSVCMSVFLVALDVPYWLPLAVFCGLVSQFVPTIGTYIGGAVPVVVAWGSKGLVIAVAVLVYIILYQQVENLILSPKISERTMDLNPAIAFLSVLAFGAVFGALGAFLALPLAASVQAIFTAYTKKYPLIDSPLMHDPEPVRKSKVVAGAEAFNEHVIKPVADHMGGRSARGTSARVVVGDQIEELKDQIYRAPTSDTLDESETVAIPQKQVPGGRRRRHLEGTEDETGGTDGSDVQPSGASADGPSAEHGGEGQADDGNPRKEWH</sequence>
<comment type="subcellular location">
    <subcellularLocation>
        <location evidence="1">Cell membrane</location>
        <topology evidence="1">Multi-pass membrane protein</topology>
    </subcellularLocation>
</comment>
<keyword evidence="6 9" id="KW-1133">Transmembrane helix</keyword>
<feature type="transmembrane region" description="Helical" evidence="9">
    <location>
        <begin position="165"/>
        <end position="189"/>
    </location>
</feature>
<feature type="transmembrane region" description="Helical" evidence="9">
    <location>
        <begin position="84"/>
        <end position="106"/>
    </location>
</feature>
<evidence type="ECO:0000256" key="1">
    <source>
        <dbReference type="ARBA" id="ARBA00004651"/>
    </source>
</evidence>
<dbReference type="Pfam" id="PF01594">
    <property type="entry name" value="AI-2E_transport"/>
    <property type="match status" value="1"/>
</dbReference>
<feature type="region of interest" description="Disordered" evidence="8">
    <location>
        <begin position="429"/>
        <end position="502"/>
    </location>
</feature>
<comment type="caution">
    <text evidence="10">The sequence shown here is derived from an EMBL/GenBank/DDBJ whole genome shotgun (WGS) entry which is preliminary data.</text>
</comment>
<dbReference type="InterPro" id="IPR002549">
    <property type="entry name" value="AI-2E-like"/>
</dbReference>
<evidence type="ECO:0000256" key="8">
    <source>
        <dbReference type="SAM" id="MobiDB-lite"/>
    </source>
</evidence>
<keyword evidence="11" id="KW-1185">Reference proteome</keyword>
<feature type="transmembrane region" description="Helical" evidence="9">
    <location>
        <begin position="55"/>
        <end position="77"/>
    </location>
</feature>
<feature type="transmembrane region" description="Helical" evidence="9">
    <location>
        <begin position="253"/>
        <end position="276"/>
    </location>
</feature>
<proteinExistence type="inferred from homology"/>
<organism evidence="10 11">
    <name type="scientific">Bifidobacterium favimelis</name>
    <dbReference type="NCBI Taxonomy" id="3122979"/>
    <lineage>
        <taxon>Bacteria</taxon>
        <taxon>Bacillati</taxon>
        <taxon>Actinomycetota</taxon>
        <taxon>Actinomycetes</taxon>
        <taxon>Bifidobacteriales</taxon>
        <taxon>Bifidobacteriaceae</taxon>
        <taxon>Bifidobacterium</taxon>
    </lineage>
</organism>
<evidence type="ECO:0000256" key="2">
    <source>
        <dbReference type="ARBA" id="ARBA00009773"/>
    </source>
</evidence>
<feature type="transmembrane region" description="Helical" evidence="9">
    <location>
        <begin position="288"/>
        <end position="305"/>
    </location>
</feature>
<evidence type="ECO:0000256" key="5">
    <source>
        <dbReference type="ARBA" id="ARBA00022692"/>
    </source>
</evidence>
<evidence type="ECO:0000313" key="10">
    <source>
        <dbReference type="EMBL" id="MEK0306276.1"/>
    </source>
</evidence>
<evidence type="ECO:0000256" key="4">
    <source>
        <dbReference type="ARBA" id="ARBA00022475"/>
    </source>
</evidence>
<dbReference type="PANTHER" id="PTHR21716">
    <property type="entry name" value="TRANSMEMBRANE PROTEIN"/>
    <property type="match status" value="1"/>
</dbReference>
<name>A0ABU8ZNF2_9BIFI</name>
<evidence type="ECO:0000256" key="9">
    <source>
        <dbReference type="SAM" id="Phobius"/>
    </source>
</evidence>
<comment type="similarity">
    <text evidence="2">Belongs to the autoinducer-2 exporter (AI-2E) (TC 2.A.86) family.</text>
</comment>
<keyword evidence="3" id="KW-0813">Transport</keyword>
<protein>
    <submittedName>
        <fullName evidence="10">AI-2E family transporter</fullName>
    </submittedName>
</protein>
<feature type="transmembrane region" description="Helical" evidence="9">
    <location>
        <begin position="31"/>
        <end position="49"/>
    </location>
</feature>
<reference evidence="10 11" key="1">
    <citation type="submission" date="2024-02" db="EMBL/GenBank/DDBJ databases">
        <title>Bifidobacterium honeyensis sp. nov., isolated from the comb honey.</title>
        <authorList>
            <person name="Liu W."/>
            <person name="Li Y."/>
        </authorList>
    </citation>
    <scope>NUCLEOTIDE SEQUENCE [LARGE SCALE GENOMIC DNA]</scope>
    <source>
        <strain evidence="10 11">IMAU50988</strain>
    </source>
</reference>
<dbReference type="PANTHER" id="PTHR21716:SF53">
    <property type="entry name" value="PERMEASE PERM-RELATED"/>
    <property type="match status" value="1"/>
</dbReference>
<dbReference type="EMBL" id="JBANBB010000001">
    <property type="protein sequence ID" value="MEK0306276.1"/>
    <property type="molecule type" value="Genomic_DNA"/>
</dbReference>
<evidence type="ECO:0000256" key="7">
    <source>
        <dbReference type="ARBA" id="ARBA00023136"/>
    </source>
</evidence>
<feature type="transmembrane region" description="Helical" evidence="9">
    <location>
        <begin position="227"/>
        <end position="247"/>
    </location>
</feature>
<keyword evidence="4" id="KW-1003">Cell membrane</keyword>
<evidence type="ECO:0000256" key="6">
    <source>
        <dbReference type="ARBA" id="ARBA00022989"/>
    </source>
</evidence>
<feature type="transmembrane region" description="Helical" evidence="9">
    <location>
        <begin position="325"/>
        <end position="346"/>
    </location>
</feature>